<evidence type="ECO:0000256" key="1">
    <source>
        <dbReference type="SAM" id="SignalP"/>
    </source>
</evidence>
<evidence type="ECO:0000313" key="2">
    <source>
        <dbReference type="EMBL" id="ALL41109.1"/>
    </source>
</evidence>
<accession>A0A0S1MK37</accession>
<feature type="chain" id="PRO_5006589060" description="Secreted protein" evidence="1">
    <location>
        <begin position="22"/>
        <end position="149"/>
    </location>
</feature>
<protein>
    <recommendedName>
        <fullName evidence="3">Secreted protein</fullName>
    </recommendedName>
</protein>
<sequence length="149" mass="16420">MFSRALPIVLCLMFMISNISALATHTSKLEKRNTPDGLFTDCRNAVIKQGCNAALDDLWNNGRIKRFTTEHQYANHPSGCKLTWWSDGGVTRPADDQKGTLQNALQQIDDACTSSGLSSVYDSNRKGNGVYVGKLFNNQYVVLMAQTGV</sequence>
<feature type="signal peptide" evidence="1">
    <location>
        <begin position="1"/>
        <end position="21"/>
    </location>
</feature>
<dbReference type="AlphaFoldDB" id="A0A0S1MK37"/>
<dbReference type="EMBL" id="KT247019">
    <property type="protein sequence ID" value="ALL41109.1"/>
    <property type="molecule type" value="mRNA"/>
</dbReference>
<evidence type="ECO:0008006" key="3">
    <source>
        <dbReference type="Google" id="ProtNLM"/>
    </source>
</evidence>
<reference evidence="2" key="1">
    <citation type="submission" date="2015-07" db="EMBL/GenBank/DDBJ databases">
        <title>Elucidating the P. pachyrhizi secretome and potential effectors.</title>
        <authorList>
            <person name="de Carvalho M.C.C.G."/>
            <person name="Nascimento L.C."/>
            <person name="Darben L.M."/>
            <person name="Polizel-Podanosqui A.M."/>
            <person name="Lopes-Caitar V.S."/>
            <person name="Rocha C.S."/>
            <person name="Qi M."/>
            <person name="Carazolle M."/>
            <person name="Kuwahara M.K."/>
            <person name="Pereira G.A.G."/>
            <person name="Abdelnoor R.V."/>
            <person name="Whitham S.A."/>
            <person name="Marcelino-Guimaraes F.C."/>
        </authorList>
    </citation>
    <scope>NUCLEOTIDE SEQUENCE</scope>
</reference>
<name>A0A0S1MK37_PHAPC</name>
<proteinExistence type="evidence at transcript level"/>
<organism evidence="2">
    <name type="scientific">Phakopsora pachyrhizi</name>
    <name type="common">Asian soybean rust disease fungus</name>
    <dbReference type="NCBI Taxonomy" id="170000"/>
    <lineage>
        <taxon>Eukaryota</taxon>
        <taxon>Fungi</taxon>
        <taxon>Dikarya</taxon>
        <taxon>Basidiomycota</taxon>
        <taxon>Pucciniomycotina</taxon>
        <taxon>Pucciniomycetes</taxon>
        <taxon>Pucciniales</taxon>
        <taxon>Phakopsoraceae</taxon>
        <taxon>Phakopsora</taxon>
    </lineage>
</organism>
<keyword evidence="1" id="KW-0732">Signal</keyword>